<dbReference type="InterPro" id="IPR007460">
    <property type="entry name" value="BrnT_toxin"/>
</dbReference>
<organism evidence="1 2">
    <name type="scientific">Candidatus Glomeribacter gigasporarum BEG34</name>
    <dbReference type="NCBI Taxonomy" id="1070319"/>
    <lineage>
        <taxon>Bacteria</taxon>
        <taxon>Pseudomonadati</taxon>
        <taxon>Pseudomonadota</taxon>
        <taxon>Betaproteobacteria</taxon>
        <taxon>Burkholderiales</taxon>
        <taxon>Burkholderiaceae</taxon>
        <taxon>Candidatus Glomeribacter</taxon>
    </lineage>
</organism>
<accession>G2J8N7</accession>
<dbReference type="EMBL" id="CAFB01000037">
    <property type="protein sequence ID" value="CCD29134.1"/>
    <property type="molecule type" value="Genomic_DNA"/>
</dbReference>
<gene>
    <name evidence="1" type="ORF">CAGGBEG34_200139</name>
</gene>
<dbReference type="STRING" id="1070319.CAGGBEG34_200139"/>
<dbReference type="Pfam" id="PF04365">
    <property type="entry name" value="BrnT_toxin"/>
    <property type="match status" value="1"/>
</dbReference>
<evidence type="ECO:0000313" key="2">
    <source>
        <dbReference type="Proteomes" id="UP000054051"/>
    </source>
</evidence>
<reference evidence="1 2" key="1">
    <citation type="submission" date="2011-08" db="EMBL/GenBank/DDBJ databases">
        <title>The genome of the obligate endobacterium of an arbuscular mycorrhizal fungus reveals an interphylum network of nutritional interactions.</title>
        <authorList>
            <person name="Ghignone S."/>
            <person name="Salvioli A."/>
            <person name="Anca I."/>
            <person name="Lumini E."/>
            <person name="Ortu G."/>
            <person name="Petiti L."/>
            <person name="Cruveiller S."/>
            <person name="Bianciotto V."/>
            <person name="Piffanelli P."/>
            <person name="Lanfranco L."/>
            <person name="Bonfante P."/>
        </authorList>
    </citation>
    <scope>NUCLEOTIDE SEQUENCE [LARGE SCALE GENOMIC DNA]</scope>
    <source>
        <strain evidence="1 2">BEG34</strain>
    </source>
</reference>
<sequence>MRITFDPKKRDITLKERGLDFKSAKEVFAGHHFTVQSIQNNYTEQRFMTVGKLDNRMVIVVWVPRGTAYRIISMRKANEREQKKYAHRVD</sequence>
<dbReference type="OrthoDB" id="9798158at2"/>
<protein>
    <submittedName>
        <fullName evidence="1">Putative Gp6, pANL56 protein</fullName>
    </submittedName>
</protein>
<dbReference type="AlphaFoldDB" id="G2J8N7"/>
<comment type="caution">
    <text evidence="1">The sequence shown here is derived from an EMBL/GenBank/DDBJ whole genome shotgun (WGS) entry which is preliminary data.</text>
</comment>
<dbReference type="Gene3D" id="3.10.450.530">
    <property type="entry name" value="Ribonuclease toxin, BrnT, of type II toxin-antitoxin system"/>
    <property type="match status" value="1"/>
</dbReference>
<keyword evidence="2" id="KW-1185">Reference proteome</keyword>
<evidence type="ECO:0000313" key="1">
    <source>
        <dbReference type="EMBL" id="CCD29134.1"/>
    </source>
</evidence>
<dbReference type="eggNOG" id="COG2929">
    <property type="taxonomic scope" value="Bacteria"/>
</dbReference>
<dbReference type="Proteomes" id="UP000054051">
    <property type="component" value="Unassembled WGS sequence"/>
</dbReference>
<dbReference type="InterPro" id="IPR038573">
    <property type="entry name" value="BrnT_sf"/>
</dbReference>
<proteinExistence type="predicted"/>
<name>G2J8N7_9BURK</name>
<dbReference type="RefSeq" id="WP_006682371.1">
    <property type="nucleotide sequence ID" value="NZ_CAFB01000037.1"/>
</dbReference>